<feature type="signal peptide" evidence="2">
    <location>
        <begin position="1"/>
        <end position="31"/>
    </location>
</feature>
<proteinExistence type="predicted"/>
<evidence type="ECO:0000256" key="1">
    <source>
        <dbReference type="SAM" id="Phobius"/>
    </source>
</evidence>
<organism evidence="3 4">
    <name type="scientific">Microbacterium testaceum (strain StLB037)</name>
    <dbReference type="NCBI Taxonomy" id="979556"/>
    <lineage>
        <taxon>Bacteria</taxon>
        <taxon>Bacillati</taxon>
        <taxon>Actinomycetota</taxon>
        <taxon>Actinomycetes</taxon>
        <taxon>Micrococcales</taxon>
        <taxon>Microbacteriaceae</taxon>
        <taxon>Microbacterium</taxon>
    </lineage>
</organism>
<evidence type="ECO:0000313" key="4">
    <source>
        <dbReference type="Proteomes" id="UP000186456"/>
    </source>
</evidence>
<name>A0A1H0MW50_MICTS</name>
<dbReference type="AlphaFoldDB" id="A0A1H0MW50"/>
<keyword evidence="1" id="KW-0472">Membrane</keyword>
<sequence length="336" mass="34881">MRVALARGASAGMAGVFVAAIALAAAPPALADDAADSAVTWSVTPASAAGPDGRRVMQVELDPGQRVTEHLAVKNFSEREATFALSAADGYYTETGRFTMLPADRTSTDAGTWITVEPTVTLAPNETRVVSFEIAVPQNATPGDHAAGVSASVRSTSAGADGTRVGVDSRVGFRVSTRVTGQLAPSVGVGEVRAEYTPSWNLFAPGSITYAYTAENTGNTALAVSDAAEATTTERGVLLPGESRDVRSEPQPAWPLFVLTKDVTVDAAVPDSTLAAAPVTRSVTVWAVPWVHLAAAVGVALIVAAVASGRRRSRQRLDDLVARAREEGRREAVEVS</sequence>
<dbReference type="Proteomes" id="UP000186456">
    <property type="component" value="Unassembled WGS sequence"/>
</dbReference>
<reference evidence="3 4" key="1">
    <citation type="submission" date="2016-10" db="EMBL/GenBank/DDBJ databases">
        <authorList>
            <person name="de Groot N.N."/>
        </authorList>
    </citation>
    <scope>NUCLEOTIDE SEQUENCE [LARGE SCALE GENOMIC DNA]</scope>
    <source>
        <strain evidence="3 4">StLB037</strain>
    </source>
</reference>
<evidence type="ECO:0000256" key="2">
    <source>
        <dbReference type="SAM" id="SignalP"/>
    </source>
</evidence>
<protein>
    <recommendedName>
        <fullName evidence="5">DUF916 domain-containing protein</fullName>
    </recommendedName>
</protein>
<keyword evidence="2" id="KW-0732">Signal</keyword>
<evidence type="ECO:0000313" key="3">
    <source>
        <dbReference type="EMBL" id="SDO84611.1"/>
    </source>
</evidence>
<keyword evidence="1" id="KW-1133">Transmembrane helix</keyword>
<feature type="chain" id="PRO_5010343371" description="DUF916 domain-containing protein" evidence="2">
    <location>
        <begin position="32"/>
        <end position="336"/>
    </location>
</feature>
<evidence type="ECO:0008006" key="5">
    <source>
        <dbReference type="Google" id="ProtNLM"/>
    </source>
</evidence>
<keyword evidence="1" id="KW-0812">Transmembrane</keyword>
<accession>A0A1H0MW50</accession>
<gene>
    <name evidence="3" type="ORF">SAMN04487788_1198</name>
</gene>
<feature type="transmembrane region" description="Helical" evidence="1">
    <location>
        <begin position="286"/>
        <end position="307"/>
    </location>
</feature>
<dbReference type="EMBL" id="FNJN01000002">
    <property type="protein sequence ID" value="SDO84611.1"/>
    <property type="molecule type" value="Genomic_DNA"/>
</dbReference>